<evidence type="ECO:0000313" key="2">
    <source>
        <dbReference type="Proteomes" id="UP000226245"/>
    </source>
</evidence>
<evidence type="ECO:0000313" key="1">
    <source>
        <dbReference type="EMBL" id="AOT25482.1"/>
    </source>
</evidence>
<protein>
    <recommendedName>
        <fullName evidence="3">Lipoprotein</fullName>
    </recommendedName>
</protein>
<reference evidence="1 2" key="1">
    <citation type="submission" date="2016-08" db="EMBL/GenBank/DDBJ databases">
        <authorList>
            <person name="DeLong Z."/>
            <person name="DeVault B."/>
            <person name="Huffman J."/>
            <person name="Scuttaro V."/>
            <person name="Woodford M."/>
            <person name="Washington J.M."/>
            <person name="Klyczek K."/>
            <person name="Garlena R.A."/>
            <person name="Russell D.A."/>
            <person name="Pope W.H."/>
            <person name="Jacobs-Sera D."/>
            <person name="Hendrix R.W."/>
            <person name="Hatfull G.F."/>
        </authorList>
    </citation>
    <scope>NUCLEOTIDE SEQUENCE [LARGE SCALE GENOMIC DNA]</scope>
</reference>
<gene>
    <name evidence="1" type="ORF">SEA_BABYRAY_39</name>
</gene>
<organism evidence="1 2">
    <name type="scientific">Mycobacterium phage BabyRay</name>
    <dbReference type="NCBI Taxonomy" id="1897486"/>
    <lineage>
        <taxon>Viruses</taxon>
        <taxon>Duplodnaviria</taxon>
        <taxon>Heunggongvirae</taxon>
        <taxon>Uroviricota</taxon>
        <taxon>Caudoviricetes</taxon>
        <taxon>Veracruzvirus</taxon>
        <taxon>Veracruzvirus babyboy</taxon>
    </lineage>
</organism>
<sequence>MKIVAALLLLIAAVLSVTACEPAEGGGSTDTGPNGVIFMPIPTGNGSTLMPIFY</sequence>
<dbReference type="PROSITE" id="PS51257">
    <property type="entry name" value="PROKAR_LIPOPROTEIN"/>
    <property type="match status" value="1"/>
</dbReference>
<dbReference type="EMBL" id="KX683423">
    <property type="protein sequence ID" value="AOT25482.1"/>
    <property type="molecule type" value="Genomic_DNA"/>
</dbReference>
<name>A0A1D8EW76_9CAUD</name>
<accession>A0A1D8EW76</accession>
<evidence type="ECO:0008006" key="3">
    <source>
        <dbReference type="Google" id="ProtNLM"/>
    </source>
</evidence>
<dbReference type="Proteomes" id="UP000226245">
    <property type="component" value="Segment"/>
</dbReference>
<proteinExistence type="predicted"/>
<keyword evidence="2" id="KW-1185">Reference proteome</keyword>